<organism evidence="2 3">
    <name type="scientific">Streptomyces litchfieldiae</name>
    <dbReference type="NCBI Taxonomy" id="3075543"/>
    <lineage>
        <taxon>Bacteria</taxon>
        <taxon>Bacillati</taxon>
        <taxon>Actinomycetota</taxon>
        <taxon>Actinomycetes</taxon>
        <taxon>Kitasatosporales</taxon>
        <taxon>Streptomycetaceae</taxon>
        <taxon>Streptomyces</taxon>
    </lineage>
</organism>
<evidence type="ECO:0000313" key="2">
    <source>
        <dbReference type="EMBL" id="MDT0344550.1"/>
    </source>
</evidence>
<dbReference type="EMBL" id="JAVREL010000010">
    <property type="protein sequence ID" value="MDT0344550.1"/>
    <property type="molecule type" value="Genomic_DNA"/>
</dbReference>
<dbReference type="Proteomes" id="UP001183246">
    <property type="component" value="Unassembled WGS sequence"/>
</dbReference>
<evidence type="ECO:0000313" key="3">
    <source>
        <dbReference type="Proteomes" id="UP001183246"/>
    </source>
</evidence>
<keyword evidence="3" id="KW-1185">Reference proteome</keyword>
<feature type="region of interest" description="Disordered" evidence="1">
    <location>
        <begin position="1"/>
        <end position="27"/>
    </location>
</feature>
<comment type="caution">
    <text evidence="2">The sequence shown here is derived from an EMBL/GenBank/DDBJ whole genome shotgun (WGS) entry which is preliminary data.</text>
</comment>
<evidence type="ECO:0000256" key="1">
    <source>
        <dbReference type="SAM" id="MobiDB-lite"/>
    </source>
</evidence>
<sequence>MTDAPPPSPPPQPPQTPQQDGEESPTLAQLREKVREANAASEANVLSKGGAAR</sequence>
<protein>
    <submittedName>
        <fullName evidence="2">Uncharacterized protein</fullName>
    </submittedName>
</protein>
<accession>A0ABU2MSP8</accession>
<gene>
    <name evidence="2" type="ORF">RM590_18310</name>
</gene>
<proteinExistence type="predicted"/>
<reference evidence="3" key="1">
    <citation type="submission" date="2023-07" db="EMBL/GenBank/DDBJ databases">
        <title>30 novel species of actinomycetes from the DSMZ collection.</title>
        <authorList>
            <person name="Nouioui I."/>
        </authorList>
    </citation>
    <scope>NUCLEOTIDE SEQUENCE [LARGE SCALE GENOMIC DNA]</scope>
    <source>
        <strain evidence="3">DSM 44938</strain>
    </source>
</reference>
<feature type="compositionally biased region" description="Pro residues" evidence="1">
    <location>
        <begin position="1"/>
        <end position="16"/>
    </location>
</feature>
<name>A0ABU2MSP8_9ACTN</name>
<dbReference type="RefSeq" id="WP_311705682.1">
    <property type="nucleotide sequence ID" value="NZ_JAVREL010000010.1"/>
</dbReference>